<dbReference type="Proteomes" id="UP000565579">
    <property type="component" value="Unassembled WGS sequence"/>
</dbReference>
<comment type="caution">
    <text evidence="2">The sequence shown here is derived from an EMBL/GenBank/DDBJ whole genome shotgun (WGS) entry which is preliminary data.</text>
</comment>
<gene>
    <name evidence="2" type="ORF">HD593_003123</name>
</gene>
<dbReference type="AlphaFoldDB" id="A0A7X0NRJ4"/>
<sequence>MRFLGSTSEAGACPTLYETDRGTIVVQGLRVTDAEALADLRDVLDGEAAVEVPRELITEIARRVLPDAGQTRDRQANAFPTSGGTPSATS</sequence>
<accession>A0A7X0NRJ4</accession>
<feature type="compositionally biased region" description="Polar residues" evidence="1">
    <location>
        <begin position="78"/>
        <end position="90"/>
    </location>
</feature>
<evidence type="ECO:0000313" key="2">
    <source>
        <dbReference type="EMBL" id="MBB6548328.1"/>
    </source>
</evidence>
<keyword evidence="3" id="KW-1185">Reference proteome</keyword>
<name>A0A7X0NRJ4_9ACTN</name>
<feature type="region of interest" description="Disordered" evidence="1">
    <location>
        <begin position="67"/>
        <end position="90"/>
    </location>
</feature>
<evidence type="ECO:0000313" key="3">
    <source>
        <dbReference type="Proteomes" id="UP000565579"/>
    </source>
</evidence>
<organism evidence="2 3">
    <name type="scientific">Nonomuraea rubra</name>
    <dbReference type="NCBI Taxonomy" id="46180"/>
    <lineage>
        <taxon>Bacteria</taxon>
        <taxon>Bacillati</taxon>
        <taxon>Actinomycetota</taxon>
        <taxon>Actinomycetes</taxon>
        <taxon>Streptosporangiales</taxon>
        <taxon>Streptosporangiaceae</taxon>
        <taxon>Nonomuraea</taxon>
    </lineage>
</organism>
<dbReference type="RefSeq" id="WP_312903485.1">
    <property type="nucleotide sequence ID" value="NZ_BAAAXY010000265.1"/>
</dbReference>
<proteinExistence type="predicted"/>
<evidence type="ECO:0000256" key="1">
    <source>
        <dbReference type="SAM" id="MobiDB-lite"/>
    </source>
</evidence>
<reference evidence="2 3" key="1">
    <citation type="submission" date="2020-08" db="EMBL/GenBank/DDBJ databases">
        <title>Sequencing the genomes of 1000 actinobacteria strains.</title>
        <authorList>
            <person name="Klenk H.-P."/>
        </authorList>
    </citation>
    <scope>NUCLEOTIDE SEQUENCE [LARGE SCALE GENOMIC DNA]</scope>
    <source>
        <strain evidence="2 3">DSM 43768</strain>
    </source>
</reference>
<dbReference type="EMBL" id="JACHMI010000001">
    <property type="protein sequence ID" value="MBB6548328.1"/>
    <property type="molecule type" value="Genomic_DNA"/>
</dbReference>
<protein>
    <submittedName>
        <fullName evidence="2">Uncharacterized protein</fullName>
    </submittedName>
</protein>